<organism evidence="1 2">
    <name type="scientific">Streptomonospora algeriensis</name>
    <dbReference type="NCBI Taxonomy" id="995084"/>
    <lineage>
        <taxon>Bacteria</taxon>
        <taxon>Bacillati</taxon>
        <taxon>Actinomycetota</taxon>
        <taxon>Actinomycetes</taxon>
        <taxon>Streptosporangiales</taxon>
        <taxon>Nocardiopsidaceae</taxon>
        <taxon>Streptomonospora</taxon>
    </lineage>
</organism>
<name>A0ABW3BJD8_9ACTN</name>
<reference evidence="2" key="1">
    <citation type="journal article" date="2019" name="Int. J. Syst. Evol. Microbiol.">
        <title>The Global Catalogue of Microorganisms (GCM) 10K type strain sequencing project: providing services to taxonomists for standard genome sequencing and annotation.</title>
        <authorList>
            <consortium name="The Broad Institute Genomics Platform"/>
            <consortium name="The Broad Institute Genome Sequencing Center for Infectious Disease"/>
            <person name="Wu L."/>
            <person name="Ma J."/>
        </authorList>
    </citation>
    <scope>NUCLEOTIDE SEQUENCE [LARGE SCALE GENOMIC DNA]</scope>
    <source>
        <strain evidence="2">CCUG 63369</strain>
    </source>
</reference>
<evidence type="ECO:0000313" key="2">
    <source>
        <dbReference type="Proteomes" id="UP001596956"/>
    </source>
</evidence>
<dbReference type="InterPro" id="IPR018644">
    <property type="entry name" value="DUF2071"/>
</dbReference>
<accession>A0ABW3BJD8</accession>
<dbReference type="Proteomes" id="UP001596956">
    <property type="component" value="Unassembled WGS sequence"/>
</dbReference>
<proteinExistence type="predicted"/>
<protein>
    <submittedName>
        <fullName evidence="1">DUF2071 domain-containing protein</fullName>
    </submittedName>
</protein>
<evidence type="ECO:0000313" key="1">
    <source>
        <dbReference type="EMBL" id="MFD0803170.1"/>
    </source>
</evidence>
<keyword evidence="2" id="KW-1185">Reference proteome</keyword>
<dbReference type="Gene3D" id="2.40.400.10">
    <property type="entry name" value="Acetoacetate decarboxylase-like"/>
    <property type="match status" value="1"/>
</dbReference>
<comment type="caution">
    <text evidence="1">The sequence shown here is derived from an EMBL/GenBank/DDBJ whole genome shotgun (WGS) entry which is preliminary data.</text>
</comment>
<dbReference type="Pfam" id="PF09844">
    <property type="entry name" value="DUF2071"/>
    <property type="match status" value="1"/>
</dbReference>
<dbReference type="InterPro" id="IPR023375">
    <property type="entry name" value="ADC_dom_sf"/>
</dbReference>
<sequence>MDGRVHPGLRGGLPPARAPRLPGAAALVQHWRDVVFVHWAVEPEAVAGLLPPGTRPDVLEGRTDVGLVAFRVAAPRLFGAVPTGAFDEANVRLYSVDDQGRQGVVFLSMDADALPSVLAGRALAGVPYMWSDVSLATGPTGTAGALRRRFPGPPAAGHWHAA</sequence>
<gene>
    <name evidence="1" type="ORF">ACFQZU_17825</name>
</gene>
<dbReference type="PANTHER" id="PTHR39186">
    <property type="entry name" value="DUF2071 FAMILY PROTEIN"/>
    <property type="match status" value="1"/>
</dbReference>
<dbReference type="SUPFAM" id="SSF160104">
    <property type="entry name" value="Acetoacetate decarboxylase-like"/>
    <property type="match status" value="1"/>
</dbReference>
<dbReference type="PANTHER" id="PTHR39186:SF1">
    <property type="entry name" value="DUF2071 DOMAIN-CONTAINING PROTEIN"/>
    <property type="match status" value="1"/>
</dbReference>
<feature type="non-terminal residue" evidence="1">
    <location>
        <position position="162"/>
    </location>
</feature>
<dbReference type="EMBL" id="JBHTHR010000759">
    <property type="protein sequence ID" value="MFD0803170.1"/>
    <property type="molecule type" value="Genomic_DNA"/>
</dbReference>